<reference evidence="2 3" key="1">
    <citation type="journal article" date="2021" name="bioRxiv">
        <title>Chromosome-scale and haplotype-resolved genome assembly of a tetraploid potato cultivar.</title>
        <authorList>
            <person name="Sun H."/>
            <person name="Jiao W.-B."/>
            <person name="Krause K."/>
            <person name="Campoy J.A."/>
            <person name="Goel M."/>
            <person name="Folz-Donahue K."/>
            <person name="Kukat C."/>
            <person name="Huettel B."/>
            <person name="Schneeberger K."/>
        </authorList>
    </citation>
    <scope>NUCLEOTIDE SEQUENCE [LARGE SCALE GENOMIC DNA]</scope>
    <source>
        <strain evidence="2">SolTubOtavaFocal</strain>
        <tissue evidence="2">Leaves</tissue>
    </source>
</reference>
<dbReference type="PANTHER" id="PTHR48186:SF1">
    <property type="entry name" value="TPX2 C-TERMINAL DOMAIN-CONTAINING PROTEIN"/>
    <property type="match status" value="1"/>
</dbReference>
<dbReference type="EMBL" id="JAIVGD010000001">
    <property type="protein sequence ID" value="KAH0782039.1"/>
    <property type="molecule type" value="Genomic_DNA"/>
</dbReference>
<keyword evidence="3" id="KW-1185">Reference proteome</keyword>
<evidence type="ECO:0000256" key="1">
    <source>
        <dbReference type="SAM" id="MobiDB-lite"/>
    </source>
</evidence>
<comment type="caution">
    <text evidence="2">The sequence shown here is derived from an EMBL/GenBank/DDBJ whole genome shotgun (WGS) entry which is preliminary data.</text>
</comment>
<protein>
    <submittedName>
        <fullName evidence="2">Uncharacterized protein</fullName>
    </submittedName>
</protein>
<feature type="region of interest" description="Disordered" evidence="1">
    <location>
        <begin position="193"/>
        <end position="242"/>
    </location>
</feature>
<feature type="compositionally biased region" description="Basic and acidic residues" evidence="1">
    <location>
        <begin position="299"/>
        <end position="328"/>
    </location>
</feature>
<feature type="region of interest" description="Disordered" evidence="1">
    <location>
        <begin position="54"/>
        <end position="106"/>
    </location>
</feature>
<feature type="compositionally biased region" description="Basic and acidic residues" evidence="1">
    <location>
        <begin position="206"/>
        <end position="226"/>
    </location>
</feature>
<dbReference type="Proteomes" id="UP000826656">
    <property type="component" value="Unassembled WGS sequence"/>
</dbReference>
<evidence type="ECO:0000313" key="2">
    <source>
        <dbReference type="EMBL" id="KAH0782039.1"/>
    </source>
</evidence>
<feature type="region of interest" description="Disordered" evidence="1">
    <location>
        <begin position="148"/>
        <end position="171"/>
    </location>
</feature>
<name>A0ABQ7WPV2_SOLTU</name>
<evidence type="ECO:0000313" key="3">
    <source>
        <dbReference type="Proteomes" id="UP000826656"/>
    </source>
</evidence>
<organism evidence="2 3">
    <name type="scientific">Solanum tuberosum</name>
    <name type="common">Potato</name>
    <dbReference type="NCBI Taxonomy" id="4113"/>
    <lineage>
        <taxon>Eukaryota</taxon>
        <taxon>Viridiplantae</taxon>
        <taxon>Streptophyta</taxon>
        <taxon>Embryophyta</taxon>
        <taxon>Tracheophyta</taxon>
        <taxon>Spermatophyta</taxon>
        <taxon>Magnoliopsida</taxon>
        <taxon>eudicotyledons</taxon>
        <taxon>Gunneridae</taxon>
        <taxon>Pentapetalae</taxon>
        <taxon>asterids</taxon>
        <taxon>lamiids</taxon>
        <taxon>Solanales</taxon>
        <taxon>Solanaceae</taxon>
        <taxon>Solanoideae</taxon>
        <taxon>Solaneae</taxon>
        <taxon>Solanum</taxon>
    </lineage>
</organism>
<feature type="region of interest" description="Disordered" evidence="1">
    <location>
        <begin position="299"/>
        <end position="348"/>
    </location>
</feature>
<sequence>MDDIEEVFMKWNYIDKKPYDICHVIEEAILVAGIKYPHQFHKRKNRIIRMISNPSTFDDDDEVDDTSTLEEEDDDTSSIEEEDSVVRDEDEVTNAEEETQQRQKQITKPLKIRITYSKTVQVAPMENHNNCNAITQELKKTPETHDLDEETQQQSHNTTTMGSTKGMSTKHVQVAPPRVKLLSDFSFEKELDGHKQLKKQSQKGFKKMETDRIQQKRIDSDTEKKTPTQRRMGSTARKQCTSGLTKTMPASLKKMNVATERVQSPPHQHSNCSAITRPIQSSAPMQKETQSINEIKKFESSKRKFEERLAEQKTAKRRITMVDHHDMPKLPNDPPATRHCWNRNRKRF</sequence>
<accession>A0ABQ7WPV2</accession>
<feature type="compositionally biased region" description="Polar residues" evidence="1">
    <location>
        <begin position="229"/>
        <end position="242"/>
    </location>
</feature>
<proteinExistence type="predicted"/>
<dbReference type="PANTHER" id="PTHR48186">
    <property type="entry name" value="NB-ARC DOMAIN-CONTAINING PROTEIN"/>
    <property type="match status" value="1"/>
</dbReference>
<gene>
    <name evidence="2" type="ORF">KY290_001637</name>
</gene>
<feature type="compositionally biased region" description="Basic residues" evidence="1">
    <location>
        <begin position="196"/>
        <end position="205"/>
    </location>
</feature>
<feature type="compositionally biased region" description="Acidic residues" evidence="1">
    <location>
        <begin position="57"/>
        <end position="98"/>
    </location>
</feature>
<feature type="compositionally biased region" description="Low complexity" evidence="1">
    <location>
        <begin position="158"/>
        <end position="170"/>
    </location>
</feature>